<dbReference type="AlphaFoldDB" id="A0AAD6YQN2"/>
<accession>A0AAD6YQN2</accession>
<protein>
    <submittedName>
        <fullName evidence="1">Uncharacterized protein</fullName>
    </submittedName>
</protein>
<gene>
    <name evidence="1" type="ORF">GGX14DRAFT_692982</name>
</gene>
<evidence type="ECO:0000313" key="2">
    <source>
        <dbReference type="Proteomes" id="UP001219525"/>
    </source>
</evidence>
<keyword evidence="2" id="KW-1185">Reference proteome</keyword>
<name>A0AAD6YQN2_9AGAR</name>
<dbReference type="Proteomes" id="UP001219525">
    <property type="component" value="Unassembled WGS sequence"/>
</dbReference>
<evidence type="ECO:0000313" key="1">
    <source>
        <dbReference type="EMBL" id="KAJ7226717.1"/>
    </source>
</evidence>
<comment type="caution">
    <text evidence="1">The sequence shown here is derived from an EMBL/GenBank/DDBJ whole genome shotgun (WGS) entry which is preliminary data.</text>
</comment>
<dbReference type="EMBL" id="JARJCW010000003">
    <property type="protein sequence ID" value="KAJ7226717.1"/>
    <property type="molecule type" value="Genomic_DNA"/>
</dbReference>
<proteinExistence type="predicted"/>
<sequence length="200" mass="21991">MNVDMEAAQIPGAASSIINTNQPRFSGITTVDPTVFATYFIKLCAMCGMNDFKGILPLEDFRHIQDFHYIQTVDELNNFTQWIYSLGIEEITSFARLNDLSVVRKLDISTSTGVLPNANNSEYRRLSRGIGRQAAAAQRARDAREQIETTADLKSLIAAEAAEQALRKESIATEKKFQAELKGTKGAKKRSKCAVAAAAV</sequence>
<organism evidence="1 2">
    <name type="scientific">Mycena pura</name>
    <dbReference type="NCBI Taxonomy" id="153505"/>
    <lineage>
        <taxon>Eukaryota</taxon>
        <taxon>Fungi</taxon>
        <taxon>Dikarya</taxon>
        <taxon>Basidiomycota</taxon>
        <taxon>Agaricomycotina</taxon>
        <taxon>Agaricomycetes</taxon>
        <taxon>Agaricomycetidae</taxon>
        <taxon>Agaricales</taxon>
        <taxon>Marasmiineae</taxon>
        <taxon>Mycenaceae</taxon>
        <taxon>Mycena</taxon>
    </lineage>
</organism>
<reference evidence="1" key="1">
    <citation type="submission" date="2023-03" db="EMBL/GenBank/DDBJ databases">
        <title>Massive genome expansion in bonnet fungi (Mycena s.s.) driven by repeated elements and novel gene families across ecological guilds.</title>
        <authorList>
            <consortium name="Lawrence Berkeley National Laboratory"/>
            <person name="Harder C.B."/>
            <person name="Miyauchi S."/>
            <person name="Viragh M."/>
            <person name="Kuo A."/>
            <person name="Thoen E."/>
            <person name="Andreopoulos B."/>
            <person name="Lu D."/>
            <person name="Skrede I."/>
            <person name="Drula E."/>
            <person name="Henrissat B."/>
            <person name="Morin E."/>
            <person name="Kohler A."/>
            <person name="Barry K."/>
            <person name="LaButti K."/>
            <person name="Morin E."/>
            <person name="Salamov A."/>
            <person name="Lipzen A."/>
            <person name="Mereny Z."/>
            <person name="Hegedus B."/>
            <person name="Baldrian P."/>
            <person name="Stursova M."/>
            <person name="Weitz H."/>
            <person name="Taylor A."/>
            <person name="Grigoriev I.V."/>
            <person name="Nagy L.G."/>
            <person name="Martin F."/>
            <person name="Kauserud H."/>
        </authorList>
    </citation>
    <scope>NUCLEOTIDE SEQUENCE</scope>
    <source>
        <strain evidence="1">9144</strain>
    </source>
</reference>